<organism evidence="3 4">
    <name type="scientific">Idiomarina zobellii</name>
    <dbReference type="NCBI Taxonomy" id="86103"/>
    <lineage>
        <taxon>Bacteria</taxon>
        <taxon>Pseudomonadati</taxon>
        <taxon>Pseudomonadota</taxon>
        <taxon>Gammaproteobacteria</taxon>
        <taxon>Alteromonadales</taxon>
        <taxon>Idiomarinaceae</taxon>
        <taxon>Idiomarina</taxon>
    </lineage>
</organism>
<evidence type="ECO:0000259" key="2">
    <source>
        <dbReference type="Pfam" id="PF25583"/>
    </source>
</evidence>
<accession>A0A837NGA6</accession>
<feature type="domain" description="WCX" evidence="2">
    <location>
        <begin position="246"/>
        <end position="320"/>
    </location>
</feature>
<comment type="caution">
    <text evidence="3">The sequence shown here is derived from an EMBL/GenBank/DDBJ whole genome shotgun (WGS) entry which is preliminary data.</text>
</comment>
<dbReference type="Pfam" id="PF13280">
    <property type="entry name" value="WYL"/>
    <property type="match status" value="1"/>
</dbReference>
<evidence type="ECO:0000313" key="3">
    <source>
        <dbReference type="EMBL" id="KPD23175.1"/>
    </source>
</evidence>
<proteinExistence type="predicted"/>
<protein>
    <recommendedName>
        <fullName evidence="5">WYL domain-containing protein</fullName>
    </recommendedName>
</protein>
<dbReference type="InterPro" id="IPR051534">
    <property type="entry name" value="CBASS_pafABC_assoc_protein"/>
</dbReference>
<keyword evidence="4" id="KW-1185">Reference proteome</keyword>
<dbReference type="EMBL" id="LHSG01000012">
    <property type="protein sequence ID" value="KPD23175.1"/>
    <property type="molecule type" value="Genomic_DNA"/>
</dbReference>
<dbReference type="PANTHER" id="PTHR34580">
    <property type="match status" value="1"/>
</dbReference>
<feature type="domain" description="WYL" evidence="1">
    <location>
        <begin position="148"/>
        <end position="215"/>
    </location>
</feature>
<sequence>MVRQWEMLKLLPTKPPGITASDICQHLNDQGFDISKRQVERNLNDLSQSFGITCNDKGQPFGWYWVSSADASLPAVSMAEALSLTMVEQVLKPILPATVFDALSPKLNQAKDTLNKVNQRYKLASWQEKVAYVPATLPQIPPKVDEAILSQVQLAILKGQCIHVTYDSVDKRELRDYVLHPLGIVQRGLTTYITATIEPYQDVLLLAMHRIQALDVLEKPIVIPSDYKLSDYLNAGRLSFSSGESILVKAKISSETSLHVSETPLSQDQTIKKEGEDCILTATVADSWQLRWWLLSLCNDVEVLEPKSLRNEIKQQLAAASAKYQGA</sequence>
<evidence type="ECO:0000259" key="1">
    <source>
        <dbReference type="Pfam" id="PF13280"/>
    </source>
</evidence>
<dbReference type="Proteomes" id="UP000053030">
    <property type="component" value="Unassembled WGS sequence"/>
</dbReference>
<name>A0A837NGA6_9GAMM</name>
<evidence type="ECO:0008006" key="5">
    <source>
        <dbReference type="Google" id="ProtNLM"/>
    </source>
</evidence>
<dbReference type="InterPro" id="IPR057727">
    <property type="entry name" value="WCX_dom"/>
</dbReference>
<dbReference type="PANTHER" id="PTHR34580:SF1">
    <property type="entry name" value="PROTEIN PAFC"/>
    <property type="match status" value="1"/>
</dbReference>
<dbReference type="Pfam" id="PF25583">
    <property type="entry name" value="WCX"/>
    <property type="match status" value="1"/>
</dbReference>
<dbReference type="AlphaFoldDB" id="A0A837NGA6"/>
<reference evidence="3 4" key="1">
    <citation type="submission" date="2015-08" db="EMBL/GenBank/DDBJ databases">
        <title>Genome sequencing and assembly of the deep-sea bacterium Idiomarina zobellii.</title>
        <authorList>
            <person name="Mithoefer S.D."/>
            <person name="Rheaume B.A."/>
            <person name="MacLea K.S."/>
        </authorList>
    </citation>
    <scope>NUCLEOTIDE SEQUENCE [LARGE SCALE GENOMIC DNA]</scope>
    <source>
        <strain evidence="3 4">KMM 231</strain>
    </source>
</reference>
<dbReference type="InterPro" id="IPR026881">
    <property type="entry name" value="WYL_dom"/>
</dbReference>
<dbReference type="PROSITE" id="PS52050">
    <property type="entry name" value="WYL"/>
    <property type="match status" value="1"/>
</dbReference>
<gene>
    <name evidence="3" type="ORF">AFK76_09985</name>
</gene>
<evidence type="ECO:0000313" key="4">
    <source>
        <dbReference type="Proteomes" id="UP000053030"/>
    </source>
</evidence>